<keyword evidence="2" id="KW-1185">Reference proteome</keyword>
<evidence type="ECO:0000313" key="1">
    <source>
        <dbReference type="EMBL" id="WGK95012.1"/>
    </source>
</evidence>
<dbReference type="Gene3D" id="3.40.30.10">
    <property type="entry name" value="Glutaredoxin"/>
    <property type="match status" value="1"/>
</dbReference>
<organism evidence="1 2">
    <name type="scientific">Flavobacterium keumense</name>
    <dbReference type="NCBI Taxonomy" id="1306518"/>
    <lineage>
        <taxon>Bacteria</taxon>
        <taxon>Pseudomonadati</taxon>
        <taxon>Bacteroidota</taxon>
        <taxon>Flavobacteriia</taxon>
        <taxon>Flavobacteriales</taxon>
        <taxon>Flavobacteriaceae</taxon>
        <taxon>Flavobacterium</taxon>
    </lineage>
</organism>
<dbReference type="SUPFAM" id="SSF52833">
    <property type="entry name" value="Thioredoxin-like"/>
    <property type="match status" value="1"/>
</dbReference>
<dbReference type="RefSeq" id="WP_264534374.1">
    <property type="nucleotide sequence ID" value="NZ_CP092332.1"/>
</dbReference>
<dbReference type="InterPro" id="IPR036249">
    <property type="entry name" value="Thioredoxin-like_sf"/>
</dbReference>
<proteinExistence type="predicted"/>
<dbReference type="EMBL" id="CP092332">
    <property type="protein sequence ID" value="WGK95012.1"/>
    <property type="molecule type" value="Genomic_DNA"/>
</dbReference>
<name>A0ABY8N5U3_9FLAO</name>
<accession>A0ABY8N5U3</accession>
<reference evidence="1 2" key="1">
    <citation type="submission" date="2023-06" db="EMBL/GenBank/DDBJ databases">
        <title>Complete Genome Sequence of Flavobacterium keumense K3R-10.</title>
        <authorList>
            <person name="Jeong H."/>
            <person name="Jhang S.Y."/>
            <person name="Kim J.N."/>
        </authorList>
    </citation>
    <scope>NUCLEOTIDE SEQUENCE [LARGE SCALE GENOMIC DNA]</scope>
    <source>
        <strain evidence="1 2">K3R-10</strain>
    </source>
</reference>
<gene>
    <name evidence="1" type="ORF">MG292_01950</name>
</gene>
<dbReference type="Pfam" id="PF14595">
    <property type="entry name" value="Thioredoxin_9"/>
    <property type="match status" value="1"/>
</dbReference>
<dbReference type="Proteomes" id="UP001232117">
    <property type="component" value="Chromosome"/>
</dbReference>
<protein>
    <submittedName>
        <fullName evidence="1">Thioredoxin family protein</fullName>
    </submittedName>
</protein>
<evidence type="ECO:0000313" key="2">
    <source>
        <dbReference type="Proteomes" id="UP001232117"/>
    </source>
</evidence>
<sequence length="203" mass="23331">MKTVIAQALFKSHSYLEYRKLMADLLKEGKSTAVEQTEERTHYSELNETRMHRLDKTMKITEANSAKLKTLNKSYLWVVLTESWCGDAAQIVPILNKMVLEANQKIELKLVLRDENEDLMNYFLTNKSKAIPKLIIIDKATGSVVGDWGPRPQGAIDLIESYKEKFGVIDETAKTELQLWYLHDKGASTQDEIMELMQENFKS</sequence>